<dbReference type="RefSeq" id="WP_345267759.1">
    <property type="nucleotide sequence ID" value="NZ_BAABIM010000003.1"/>
</dbReference>
<gene>
    <name evidence="3" type="ORF">GCM10023226_32550</name>
</gene>
<protein>
    <submittedName>
        <fullName evidence="3">YafY family protein</fullName>
    </submittedName>
</protein>
<dbReference type="Pfam" id="PF13280">
    <property type="entry name" value="WYL"/>
    <property type="match status" value="1"/>
</dbReference>
<evidence type="ECO:0000313" key="4">
    <source>
        <dbReference type="Proteomes" id="UP001500621"/>
    </source>
</evidence>
<dbReference type="PANTHER" id="PTHR34580:SF3">
    <property type="entry name" value="PROTEIN PAFB"/>
    <property type="match status" value="1"/>
</dbReference>
<proteinExistence type="predicted"/>
<dbReference type="PANTHER" id="PTHR34580">
    <property type="match status" value="1"/>
</dbReference>
<name>A0ABP8WQ95_9ACTN</name>
<keyword evidence="4" id="KW-1185">Reference proteome</keyword>
<dbReference type="EMBL" id="BAABIM010000003">
    <property type="protein sequence ID" value="GAA4692114.1"/>
    <property type="molecule type" value="Genomic_DNA"/>
</dbReference>
<dbReference type="InterPro" id="IPR026881">
    <property type="entry name" value="WYL_dom"/>
</dbReference>
<sequence length="336" mass="36838">MTAMTSEKSERLLNLLIMLLVQRQYVGKERIRRLLYADSTPDAFEKMFERDKEELRSLGVPIEVGTADKYFDDEVGYRVLPDSFALPAIELRPDEAAVVGLATRVWEHATLAKATTEAVRKLAAAGLDVDPSALDIAQPRLAADEPAFEVFWQAVCERVPLRFDYRRPGEQQATTRHLQPWGVTRYGGRWYAVGHDTDRDGERVFRLSRVEGKVHADGPAGSYEVPDSVDPREVARRLAPGRSSEPAVLLVRSGAAWPLRRAADEVHPGVAGPDGSTDWDRLVLTSRPVGLAEEVLGFGADVVVVEPVGVRAEVVERLRGLGAAPASTGELAGGRP</sequence>
<dbReference type="InterPro" id="IPR057727">
    <property type="entry name" value="WCX_dom"/>
</dbReference>
<evidence type="ECO:0000259" key="1">
    <source>
        <dbReference type="Pfam" id="PF13280"/>
    </source>
</evidence>
<comment type="caution">
    <text evidence="3">The sequence shown here is derived from an EMBL/GenBank/DDBJ whole genome shotgun (WGS) entry which is preliminary data.</text>
</comment>
<evidence type="ECO:0000259" key="2">
    <source>
        <dbReference type="Pfam" id="PF25583"/>
    </source>
</evidence>
<dbReference type="PROSITE" id="PS52050">
    <property type="entry name" value="WYL"/>
    <property type="match status" value="1"/>
</dbReference>
<accession>A0ABP8WQ95</accession>
<feature type="domain" description="WCX" evidence="2">
    <location>
        <begin position="245"/>
        <end position="321"/>
    </location>
</feature>
<organism evidence="3 4">
    <name type="scientific">Nocardioides nanhaiensis</name>
    <dbReference type="NCBI Taxonomy" id="1476871"/>
    <lineage>
        <taxon>Bacteria</taxon>
        <taxon>Bacillati</taxon>
        <taxon>Actinomycetota</taxon>
        <taxon>Actinomycetes</taxon>
        <taxon>Propionibacteriales</taxon>
        <taxon>Nocardioidaceae</taxon>
        <taxon>Nocardioides</taxon>
    </lineage>
</organism>
<evidence type="ECO:0000313" key="3">
    <source>
        <dbReference type="EMBL" id="GAA4692114.1"/>
    </source>
</evidence>
<dbReference type="InterPro" id="IPR051534">
    <property type="entry name" value="CBASS_pafABC_assoc_protein"/>
</dbReference>
<feature type="domain" description="WYL" evidence="1">
    <location>
        <begin position="147"/>
        <end position="211"/>
    </location>
</feature>
<reference evidence="4" key="1">
    <citation type="journal article" date="2019" name="Int. J. Syst. Evol. Microbiol.">
        <title>The Global Catalogue of Microorganisms (GCM) 10K type strain sequencing project: providing services to taxonomists for standard genome sequencing and annotation.</title>
        <authorList>
            <consortium name="The Broad Institute Genomics Platform"/>
            <consortium name="The Broad Institute Genome Sequencing Center for Infectious Disease"/>
            <person name="Wu L."/>
            <person name="Ma J."/>
        </authorList>
    </citation>
    <scope>NUCLEOTIDE SEQUENCE [LARGE SCALE GENOMIC DNA]</scope>
    <source>
        <strain evidence="4">JCM 18127</strain>
    </source>
</reference>
<dbReference type="Pfam" id="PF25583">
    <property type="entry name" value="WCX"/>
    <property type="match status" value="1"/>
</dbReference>
<dbReference type="Proteomes" id="UP001500621">
    <property type="component" value="Unassembled WGS sequence"/>
</dbReference>